<evidence type="ECO:0000313" key="5">
    <source>
        <dbReference type="Proteomes" id="UP000199230"/>
    </source>
</evidence>
<name>A0A1H3IM22_9FIRM</name>
<reference evidence="4 5" key="1">
    <citation type="submission" date="2016-10" db="EMBL/GenBank/DDBJ databases">
        <authorList>
            <person name="de Groot N.N."/>
        </authorList>
    </citation>
    <scope>NUCLEOTIDE SEQUENCE [LARGE SCALE GENOMIC DNA]</scope>
    <source>
        <strain evidence="4 5">APO</strain>
    </source>
</reference>
<sequence length="132" mass="14819">MKTYFTTSKMKLILMALLLLFVIAGCSDTTTEEVATEPPEETSEEIHEEKIDEELPSFTMEEIAEYDGLDGRSAYIVVDGLVYDVTESSMWQEGNHQGQFQAGQDLTEKIHEKSPHGTGVLDRMEIVGQVEE</sequence>
<dbReference type="SMART" id="SM01117">
    <property type="entry name" value="Cyt-b5"/>
    <property type="match status" value="1"/>
</dbReference>
<feature type="compositionally biased region" description="Acidic residues" evidence="1">
    <location>
        <begin position="31"/>
        <end position="43"/>
    </location>
</feature>
<dbReference type="AlphaFoldDB" id="A0A1H3IM22"/>
<dbReference type="InterPro" id="IPR036400">
    <property type="entry name" value="Cyt_B5-like_heme/steroid_sf"/>
</dbReference>
<dbReference type="Gene3D" id="3.10.120.10">
    <property type="entry name" value="Cytochrome b5-like heme/steroid binding domain"/>
    <property type="match status" value="1"/>
</dbReference>
<dbReference type="PROSITE" id="PS51257">
    <property type="entry name" value="PROKAR_LIPOPROTEIN"/>
    <property type="match status" value="1"/>
</dbReference>
<evidence type="ECO:0000256" key="1">
    <source>
        <dbReference type="SAM" id="MobiDB-lite"/>
    </source>
</evidence>
<accession>A0A1H3IM22</accession>
<dbReference type="RefSeq" id="WP_207645996.1">
    <property type="nucleotide sequence ID" value="NZ_FNPV01000001.1"/>
</dbReference>
<dbReference type="STRING" id="159292.SAMN05192546_101208"/>
<evidence type="ECO:0000259" key="3">
    <source>
        <dbReference type="SMART" id="SM01117"/>
    </source>
</evidence>
<dbReference type="InterPro" id="IPR001199">
    <property type="entry name" value="Cyt_B5-like_heme/steroid-bd"/>
</dbReference>
<dbReference type="EMBL" id="FNPV01000001">
    <property type="protein sequence ID" value="SDY28741.1"/>
    <property type="molecule type" value="Genomic_DNA"/>
</dbReference>
<keyword evidence="2" id="KW-0732">Signal</keyword>
<feature type="chain" id="PRO_5038770882" evidence="2">
    <location>
        <begin position="27"/>
        <end position="132"/>
    </location>
</feature>
<evidence type="ECO:0000313" key="4">
    <source>
        <dbReference type="EMBL" id="SDY28741.1"/>
    </source>
</evidence>
<keyword evidence="5" id="KW-1185">Reference proteome</keyword>
<gene>
    <name evidence="4" type="ORF">SAMN05192546_101208</name>
</gene>
<evidence type="ECO:0000256" key="2">
    <source>
        <dbReference type="SAM" id="SignalP"/>
    </source>
</evidence>
<proteinExistence type="predicted"/>
<dbReference type="SUPFAM" id="SSF55856">
    <property type="entry name" value="Cytochrome b5-like heme/steroid binding domain"/>
    <property type="match status" value="1"/>
</dbReference>
<feature type="region of interest" description="Disordered" evidence="1">
    <location>
        <begin position="31"/>
        <end position="55"/>
    </location>
</feature>
<dbReference type="Proteomes" id="UP000199230">
    <property type="component" value="Unassembled WGS sequence"/>
</dbReference>
<organism evidence="4 5">
    <name type="scientific">Tindallia californiensis</name>
    <dbReference type="NCBI Taxonomy" id="159292"/>
    <lineage>
        <taxon>Bacteria</taxon>
        <taxon>Bacillati</taxon>
        <taxon>Bacillota</taxon>
        <taxon>Clostridia</taxon>
        <taxon>Peptostreptococcales</taxon>
        <taxon>Tindalliaceae</taxon>
        <taxon>Tindallia</taxon>
    </lineage>
</organism>
<feature type="signal peptide" evidence="2">
    <location>
        <begin position="1"/>
        <end position="26"/>
    </location>
</feature>
<dbReference type="Pfam" id="PF00173">
    <property type="entry name" value="Cyt-b5"/>
    <property type="match status" value="1"/>
</dbReference>
<feature type="domain" description="Cytochrome b5 heme-binding" evidence="3">
    <location>
        <begin position="58"/>
        <end position="131"/>
    </location>
</feature>
<protein>
    <submittedName>
        <fullName evidence="4">Predicted heme/steroid binding protein</fullName>
    </submittedName>
</protein>